<evidence type="ECO:0000313" key="3">
    <source>
        <dbReference type="Proteomes" id="UP000188268"/>
    </source>
</evidence>
<sequence>MKSSGDSSVGRALGERQTEGRVFDPRSPQ</sequence>
<accession>A0A1R3GM20</accession>
<dbReference type="AlphaFoldDB" id="A0A1R3GM20"/>
<gene>
    <name evidence="2" type="ORF">CCACVL1_25104</name>
</gene>
<keyword evidence="3" id="KW-1185">Reference proteome</keyword>
<evidence type="ECO:0000256" key="1">
    <source>
        <dbReference type="SAM" id="MobiDB-lite"/>
    </source>
</evidence>
<feature type="region of interest" description="Disordered" evidence="1">
    <location>
        <begin position="1"/>
        <end position="29"/>
    </location>
</feature>
<dbReference type="Gramene" id="OMO59070">
    <property type="protein sequence ID" value="OMO59070"/>
    <property type="gene ID" value="CCACVL1_25104"/>
</dbReference>
<dbReference type="Proteomes" id="UP000188268">
    <property type="component" value="Unassembled WGS sequence"/>
</dbReference>
<dbReference type="EMBL" id="AWWV01014037">
    <property type="protein sequence ID" value="OMO59070.1"/>
    <property type="molecule type" value="Genomic_DNA"/>
</dbReference>
<evidence type="ECO:0000313" key="2">
    <source>
        <dbReference type="EMBL" id="OMO59070.1"/>
    </source>
</evidence>
<reference evidence="2 3" key="1">
    <citation type="submission" date="2013-09" db="EMBL/GenBank/DDBJ databases">
        <title>Corchorus capsularis genome sequencing.</title>
        <authorList>
            <person name="Alam M."/>
            <person name="Haque M.S."/>
            <person name="Islam M.S."/>
            <person name="Emdad E.M."/>
            <person name="Islam M.M."/>
            <person name="Ahmed B."/>
            <person name="Halim A."/>
            <person name="Hossen Q.M.M."/>
            <person name="Hossain M.Z."/>
            <person name="Ahmed R."/>
            <person name="Khan M.M."/>
            <person name="Islam R."/>
            <person name="Rashid M.M."/>
            <person name="Khan S.A."/>
            <person name="Rahman M.S."/>
            <person name="Alam M."/>
        </authorList>
    </citation>
    <scope>NUCLEOTIDE SEQUENCE [LARGE SCALE GENOMIC DNA]</scope>
    <source>
        <strain evidence="3">cv. CVL-1</strain>
        <tissue evidence="2">Whole seedling</tissue>
    </source>
</reference>
<feature type="compositionally biased region" description="Basic and acidic residues" evidence="1">
    <location>
        <begin position="13"/>
        <end position="29"/>
    </location>
</feature>
<comment type="caution">
    <text evidence="2">The sequence shown here is derived from an EMBL/GenBank/DDBJ whole genome shotgun (WGS) entry which is preliminary data.</text>
</comment>
<organism evidence="2 3">
    <name type="scientific">Corchorus capsularis</name>
    <name type="common">Jute</name>
    <dbReference type="NCBI Taxonomy" id="210143"/>
    <lineage>
        <taxon>Eukaryota</taxon>
        <taxon>Viridiplantae</taxon>
        <taxon>Streptophyta</taxon>
        <taxon>Embryophyta</taxon>
        <taxon>Tracheophyta</taxon>
        <taxon>Spermatophyta</taxon>
        <taxon>Magnoliopsida</taxon>
        <taxon>eudicotyledons</taxon>
        <taxon>Gunneridae</taxon>
        <taxon>Pentapetalae</taxon>
        <taxon>rosids</taxon>
        <taxon>malvids</taxon>
        <taxon>Malvales</taxon>
        <taxon>Malvaceae</taxon>
        <taxon>Grewioideae</taxon>
        <taxon>Apeibeae</taxon>
        <taxon>Corchorus</taxon>
    </lineage>
</organism>
<protein>
    <submittedName>
        <fullName evidence="2">Uncharacterized protein</fullName>
    </submittedName>
</protein>
<proteinExistence type="predicted"/>
<name>A0A1R3GM20_COCAP</name>